<comment type="caution">
    <text evidence="2">The sequence shown here is derived from an EMBL/GenBank/DDBJ whole genome shotgun (WGS) entry which is preliminary data.</text>
</comment>
<sequence>MKKNFFVVAFIVVAGGWWIAARPGDIVTDLGLTIEQVQETTFTNVTSAEFSTPYTQKVRQLAKKIPEGSRAAAVQALGAVVRSYASSADFKNRYQDWLKNKYQISDDQTREAAQNQSTTMNDVKSAYNQQAAMVQNAYSQMPPSALAMMIQSQIQVAQQELSETEGAEKDAKTQELTELKRLQAISKTKPEEFKKQYVAHFDKMLQREMAKSMGKAENDLNESKQKAQDYQKRLADYKAAPSVHAALKQRLTDFIALAGSVDFDAQLTKQGYKMEFVNPQYRNQSRQWKLLFRMGKEPVLAARSFAQNWVKELESKK</sequence>
<keyword evidence="3" id="KW-1185">Reference proteome</keyword>
<dbReference type="AlphaFoldDB" id="A0A368JHC9"/>
<evidence type="ECO:0000313" key="3">
    <source>
        <dbReference type="Proteomes" id="UP000253383"/>
    </source>
</evidence>
<organism evidence="2 3">
    <name type="scientific">Larkinella punicea</name>
    <dbReference type="NCBI Taxonomy" id="2315727"/>
    <lineage>
        <taxon>Bacteria</taxon>
        <taxon>Pseudomonadati</taxon>
        <taxon>Bacteroidota</taxon>
        <taxon>Cytophagia</taxon>
        <taxon>Cytophagales</taxon>
        <taxon>Spirosomataceae</taxon>
        <taxon>Larkinella</taxon>
    </lineage>
</organism>
<accession>A0A368JHC9</accession>
<feature type="coiled-coil region" evidence="1">
    <location>
        <begin position="213"/>
        <end position="240"/>
    </location>
</feature>
<dbReference type="Proteomes" id="UP000253383">
    <property type="component" value="Unassembled WGS sequence"/>
</dbReference>
<proteinExistence type="predicted"/>
<protein>
    <submittedName>
        <fullName evidence="2">Uncharacterized protein</fullName>
    </submittedName>
</protein>
<reference evidence="2 3" key="1">
    <citation type="submission" date="2018-07" db="EMBL/GenBank/DDBJ databases">
        <title>Genome analysis of Larkinella rosea.</title>
        <authorList>
            <person name="Zhou Z."/>
            <person name="Wang G."/>
        </authorList>
    </citation>
    <scope>NUCLEOTIDE SEQUENCE [LARGE SCALE GENOMIC DNA]</scope>
    <source>
        <strain evidence="3">zzj9</strain>
    </source>
</reference>
<dbReference type="RefSeq" id="WP_114408913.1">
    <property type="nucleotide sequence ID" value="NZ_QOWE01000025.1"/>
</dbReference>
<gene>
    <name evidence="2" type="ORF">DUE52_25530</name>
</gene>
<dbReference type="EMBL" id="QOWE01000025">
    <property type="protein sequence ID" value="RCR66665.1"/>
    <property type="molecule type" value="Genomic_DNA"/>
</dbReference>
<keyword evidence="1" id="KW-0175">Coiled coil</keyword>
<dbReference type="OrthoDB" id="1409070at2"/>
<evidence type="ECO:0000313" key="2">
    <source>
        <dbReference type="EMBL" id="RCR66665.1"/>
    </source>
</evidence>
<name>A0A368JHC9_9BACT</name>
<evidence type="ECO:0000256" key="1">
    <source>
        <dbReference type="SAM" id="Coils"/>
    </source>
</evidence>